<dbReference type="AlphaFoldDB" id="A9GY92"/>
<dbReference type="CDD" id="cd00156">
    <property type="entry name" value="REC"/>
    <property type="match status" value="1"/>
</dbReference>
<dbReference type="InterPro" id="IPR001789">
    <property type="entry name" value="Sig_transdc_resp-reg_receiver"/>
</dbReference>
<evidence type="ECO:0000256" key="2">
    <source>
        <dbReference type="PROSITE-ProRule" id="PRU00169"/>
    </source>
</evidence>
<dbReference type="EMBL" id="AM746676">
    <property type="protein sequence ID" value="CAN97204.1"/>
    <property type="molecule type" value="Genomic_DNA"/>
</dbReference>
<evidence type="ECO:0000256" key="1">
    <source>
        <dbReference type="ARBA" id="ARBA00022553"/>
    </source>
</evidence>
<dbReference type="Proteomes" id="UP000002139">
    <property type="component" value="Chromosome"/>
</dbReference>
<keyword evidence="1 2" id="KW-0597">Phosphoprotein</keyword>
<feature type="modified residue" description="4-aspartylphosphate" evidence="2">
    <location>
        <position position="146"/>
    </location>
</feature>
<evidence type="ECO:0000256" key="3">
    <source>
        <dbReference type="SAM" id="MobiDB-lite"/>
    </source>
</evidence>
<dbReference type="STRING" id="448385.sce7035"/>
<dbReference type="Gene3D" id="3.40.50.2300">
    <property type="match status" value="1"/>
</dbReference>
<dbReference type="GO" id="GO:0000160">
    <property type="term" value="P:phosphorelay signal transduction system"/>
    <property type="evidence" value="ECO:0007669"/>
    <property type="project" value="InterPro"/>
</dbReference>
<dbReference type="PANTHER" id="PTHR44591">
    <property type="entry name" value="STRESS RESPONSE REGULATOR PROTEIN 1"/>
    <property type="match status" value="1"/>
</dbReference>
<proteinExistence type="predicted"/>
<accession>A9GY92</accession>
<dbReference type="eggNOG" id="COG0745">
    <property type="taxonomic scope" value="Bacteria"/>
</dbReference>
<reference evidence="5 6" key="1">
    <citation type="journal article" date="2007" name="Nat. Biotechnol.">
        <title>Complete genome sequence of the myxobacterium Sorangium cellulosum.</title>
        <authorList>
            <person name="Schneiker S."/>
            <person name="Perlova O."/>
            <person name="Kaiser O."/>
            <person name="Gerth K."/>
            <person name="Alici A."/>
            <person name="Altmeyer M.O."/>
            <person name="Bartels D."/>
            <person name="Bekel T."/>
            <person name="Beyer S."/>
            <person name="Bode E."/>
            <person name="Bode H.B."/>
            <person name="Bolten C.J."/>
            <person name="Choudhuri J.V."/>
            <person name="Doss S."/>
            <person name="Elnakady Y.A."/>
            <person name="Frank B."/>
            <person name="Gaigalat L."/>
            <person name="Goesmann A."/>
            <person name="Groeger C."/>
            <person name="Gross F."/>
            <person name="Jelsbak L."/>
            <person name="Jelsbak L."/>
            <person name="Kalinowski J."/>
            <person name="Kegler C."/>
            <person name="Knauber T."/>
            <person name="Konietzny S."/>
            <person name="Kopp M."/>
            <person name="Krause L."/>
            <person name="Krug D."/>
            <person name="Linke B."/>
            <person name="Mahmud T."/>
            <person name="Martinez-Arias R."/>
            <person name="McHardy A.C."/>
            <person name="Merai M."/>
            <person name="Meyer F."/>
            <person name="Mormann S."/>
            <person name="Munoz-Dorado J."/>
            <person name="Perez J."/>
            <person name="Pradella S."/>
            <person name="Rachid S."/>
            <person name="Raddatz G."/>
            <person name="Rosenau F."/>
            <person name="Rueckert C."/>
            <person name="Sasse F."/>
            <person name="Scharfe M."/>
            <person name="Schuster S.C."/>
            <person name="Suen G."/>
            <person name="Treuner-Lange A."/>
            <person name="Velicer G.J."/>
            <person name="Vorholter F.-J."/>
            <person name="Weissman K.J."/>
            <person name="Welch R.D."/>
            <person name="Wenzel S.C."/>
            <person name="Whitworth D.E."/>
            <person name="Wilhelm S."/>
            <person name="Wittmann C."/>
            <person name="Bloecker H."/>
            <person name="Puehler A."/>
            <person name="Mueller R."/>
        </authorList>
    </citation>
    <scope>NUCLEOTIDE SEQUENCE [LARGE SCALE GENOMIC DNA]</scope>
    <source>
        <strain evidence="6">So ce56</strain>
    </source>
</reference>
<organism evidence="5 6">
    <name type="scientific">Sorangium cellulosum (strain So ce56)</name>
    <name type="common">Polyangium cellulosum (strain So ce56)</name>
    <dbReference type="NCBI Taxonomy" id="448385"/>
    <lineage>
        <taxon>Bacteria</taxon>
        <taxon>Pseudomonadati</taxon>
        <taxon>Myxococcota</taxon>
        <taxon>Polyangia</taxon>
        <taxon>Polyangiales</taxon>
        <taxon>Polyangiaceae</taxon>
        <taxon>Sorangium</taxon>
    </lineage>
</organism>
<dbReference type="HOGENOM" id="CLU_1234349_0_0_7"/>
<keyword evidence="6" id="KW-1185">Reference proteome</keyword>
<dbReference type="SUPFAM" id="SSF52172">
    <property type="entry name" value="CheY-like"/>
    <property type="match status" value="1"/>
</dbReference>
<gene>
    <name evidence="5" type="ordered locus">sce7035</name>
</gene>
<protein>
    <submittedName>
        <fullName evidence="5">Sorangium cellulosum 'So ce 56' complete genome</fullName>
    </submittedName>
</protein>
<feature type="domain" description="Response regulatory" evidence="4">
    <location>
        <begin position="92"/>
        <end position="213"/>
    </location>
</feature>
<name>A9GY92_SORC5</name>
<evidence type="ECO:0000313" key="6">
    <source>
        <dbReference type="Proteomes" id="UP000002139"/>
    </source>
</evidence>
<evidence type="ECO:0000313" key="5">
    <source>
        <dbReference type="EMBL" id="CAN97204.1"/>
    </source>
</evidence>
<feature type="region of interest" description="Disordered" evidence="3">
    <location>
        <begin position="29"/>
        <end position="65"/>
    </location>
</feature>
<dbReference type="InterPro" id="IPR050595">
    <property type="entry name" value="Bact_response_regulator"/>
</dbReference>
<dbReference type="SMART" id="SM00448">
    <property type="entry name" value="REC"/>
    <property type="match status" value="1"/>
</dbReference>
<sequence length="224" mass="24072">MQCARRAQGFLCDSDEFPERADVITARAQGRGRPVLGGRRGAPDQRAAGRGGLRAPPGTRSPVGRPTIASDFAVCGVLGAPRELEPDPRMTRILLIDDSAAMRTYMRAALEGAPELGLAVEVAETASGFEALRRMHGGAYDAVIIDIHLPDIDGLELIRFIRQSRHHRDVAVVIVSSMSSSRERERAFRLGAHAFVAKPFAPDTLVAAVRRGVASSQLGLRVAT</sequence>
<dbReference type="PROSITE" id="PS50110">
    <property type="entry name" value="RESPONSE_REGULATORY"/>
    <property type="match status" value="1"/>
</dbReference>
<dbReference type="KEGG" id="scl:sce7035"/>
<dbReference type="InterPro" id="IPR011006">
    <property type="entry name" value="CheY-like_superfamily"/>
</dbReference>
<dbReference type="PANTHER" id="PTHR44591:SF25">
    <property type="entry name" value="CHEMOTAXIS TWO-COMPONENT RESPONSE REGULATOR"/>
    <property type="match status" value="1"/>
</dbReference>
<dbReference type="Pfam" id="PF00072">
    <property type="entry name" value="Response_reg"/>
    <property type="match status" value="1"/>
</dbReference>
<evidence type="ECO:0000259" key="4">
    <source>
        <dbReference type="PROSITE" id="PS50110"/>
    </source>
</evidence>